<evidence type="ECO:0000313" key="1">
    <source>
        <dbReference type="EMBL" id="ASZ50875.1"/>
    </source>
</evidence>
<proteinExistence type="predicted"/>
<accession>A0A249W282</accession>
<dbReference type="RefSeq" id="WP_021448394.1">
    <property type="nucleotide sequence ID" value="NZ_CANUIQ010000016.1"/>
</dbReference>
<protein>
    <submittedName>
        <fullName evidence="1">Uncharacterized protein</fullName>
    </submittedName>
</protein>
<dbReference type="AlphaFoldDB" id="A0A249W282"/>
<organism evidence="1">
    <name type="scientific">Vibrio parahaemolyticus</name>
    <dbReference type="NCBI Taxonomy" id="670"/>
    <lineage>
        <taxon>Bacteria</taxon>
        <taxon>Pseudomonadati</taxon>
        <taxon>Pseudomonadota</taxon>
        <taxon>Gammaproteobacteria</taxon>
        <taxon>Vibrionales</taxon>
        <taxon>Vibrionaceae</taxon>
        <taxon>Vibrio</taxon>
    </lineage>
</organism>
<name>A0A249W282_VIBPH</name>
<gene>
    <name evidence="1" type="ORF">YA91_09835</name>
</gene>
<reference evidence="1" key="1">
    <citation type="submission" date="2017-09" db="EMBL/GenBank/DDBJ databases">
        <authorList>
            <person name="Ehlers B."/>
            <person name="Leendertz F.H."/>
        </authorList>
    </citation>
    <scope>NUCLEOTIDE SEQUENCE</scope>
    <source>
        <strain evidence="1">MAVP-26</strain>
    </source>
</reference>
<sequence length="72" mass="8027">MVAAILSGGLVNFPQGCLKGDEGIYHCVDFTFTGYRSLRLSSSVWLNMDVVNSTIFHHNSVIFIPYFVSQII</sequence>
<dbReference type="EMBL" id="CP023248">
    <property type="protein sequence ID" value="ASZ50875.1"/>
    <property type="molecule type" value="Genomic_DNA"/>
</dbReference>